<keyword evidence="3" id="KW-0645">Protease</keyword>
<proteinExistence type="predicted"/>
<dbReference type="AlphaFoldDB" id="A0A841EBX7"/>
<dbReference type="GO" id="GO:0004175">
    <property type="term" value="F:endopeptidase activity"/>
    <property type="evidence" value="ECO:0007669"/>
    <property type="project" value="UniProtKB-ARBA"/>
</dbReference>
<dbReference type="Pfam" id="PF02517">
    <property type="entry name" value="Rce1-like"/>
    <property type="match status" value="1"/>
</dbReference>
<evidence type="ECO:0000313" key="4">
    <source>
        <dbReference type="Proteomes" id="UP000578077"/>
    </source>
</evidence>
<keyword evidence="3" id="KW-0378">Hydrolase</keyword>
<protein>
    <submittedName>
        <fullName evidence="3">Membrane protease YdiL (CAAX protease family)</fullName>
    </submittedName>
</protein>
<dbReference type="GO" id="GO:0080120">
    <property type="term" value="P:CAAX-box protein maturation"/>
    <property type="evidence" value="ECO:0007669"/>
    <property type="project" value="UniProtKB-ARBA"/>
</dbReference>
<dbReference type="InterPro" id="IPR052710">
    <property type="entry name" value="CAAX_protease"/>
</dbReference>
<keyword evidence="1" id="KW-0472">Membrane</keyword>
<keyword evidence="1" id="KW-1133">Transmembrane helix</keyword>
<dbReference type="GO" id="GO:0006508">
    <property type="term" value="P:proteolysis"/>
    <property type="evidence" value="ECO:0007669"/>
    <property type="project" value="UniProtKB-KW"/>
</dbReference>
<feature type="transmembrane region" description="Helical" evidence="1">
    <location>
        <begin position="211"/>
        <end position="233"/>
    </location>
</feature>
<keyword evidence="4" id="KW-1185">Reference proteome</keyword>
<comment type="caution">
    <text evidence="3">The sequence shown here is derived from an EMBL/GenBank/DDBJ whole genome shotgun (WGS) entry which is preliminary data.</text>
</comment>
<name>A0A841EBX7_9ACTN</name>
<dbReference type="Proteomes" id="UP000578077">
    <property type="component" value="Unassembled WGS sequence"/>
</dbReference>
<feature type="domain" description="CAAX prenyl protease 2/Lysostaphin resistance protein A-like" evidence="2">
    <location>
        <begin position="135"/>
        <end position="223"/>
    </location>
</feature>
<feature type="transmembrane region" description="Helical" evidence="1">
    <location>
        <begin position="48"/>
        <end position="70"/>
    </location>
</feature>
<dbReference type="PANTHER" id="PTHR36435:SF1">
    <property type="entry name" value="CAAX AMINO TERMINAL PROTEASE FAMILY PROTEIN"/>
    <property type="match status" value="1"/>
</dbReference>
<feature type="transmembrane region" description="Helical" evidence="1">
    <location>
        <begin position="132"/>
        <end position="151"/>
    </location>
</feature>
<dbReference type="PANTHER" id="PTHR36435">
    <property type="entry name" value="SLR1288 PROTEIN"/>
    <property type="match status" value="1"/>
</dbReference>
<feature type="transmembrane region" description="Helical" evidence="1">
    <location>
        <begin position="21"/>
        <end position="42"/>
    </location>
</feature>
<organism evidence="3 4">
    <name type="scientific">Streptomonospora salina</name>
    <dbReference type="NCBI Taxonomy" id="104205"/>
    <lineage>
        <taxon>Bacteria</taxon>
        <taxon>Bacillati</taxon>
        <taxon>Actinomycetota</taxon>
        <taxon>Actinomycetes</taxon>
        <taxon>Streptosporangiales</taxon>
        <taxon>Nocardiopsidaceae</taxon>
        <taxon>Streptomonospora</taxon>
    </lineage>
</organism>
<reference evidence="3 4" key="1">
    <citation type="submission" date="2020-08" db="EMBL/GenBank/DDBJ databases">
        <title>Sequencing the genomes of 1000 actinobacteria strains.</title>
        <authorList>
            <person name="Klenk H.-P."/>
        </authorList>
    </citation>
    <scope>NUCLEOTIDE SEQUENCE [LARGE SCALE GENOMIC DNA]</scope>
    <source>
        <strain evidence="3 4">DSM 44593</strain>
    </source>
</reference>
<dbReference type="RefSeq" id="WP_184637071.1">
    <property type="nucleotide sequence ID" value="NZ_BAABKT010000001.1"/>
</dbReference>
<dbReference type="InterPro" id="IPR003675">
    <property type="entry name" value="Rce1/LyrA-like_dom"/>
</dbReference>
<sequence>MIDDTPGETVPGNARPKAPGWLEILAGGAAYAASFLLVAVLLPLVENVAIQGVVGLFVSGAMGLIAFAVAAVVRIRGLAAFGVRRAKPHHILVAALLGLVAYLLGTVTAIVYMTVSGDVQNVQTSYQAAADAGWWSLALVFVAGATITPLGEEAFFRGVLANAVFARYRAWIAVLVSAAIFAVAHGINPVLPVAFVVGVLTALLFRWSGSIWPGVVLHGVNNATALLVPLLVAPAGV</sequence>
<feature type="transmembrane region" description="Helical" evidence="1">
    <location>
        <begin position="172"/>
        <end position="205"/>
    </location>
</feature>
<gene>
    <name evidence="3" type="ORF">HNR25_003675</name>
</gene>
<accession>A0A841EBX7</accession>
<evidence type="ECO:0000256" key="1">
    <source>
        <dbReference type="SAM" id="Phobius"/>
    </source>
</evidence>
<evidence type="ECO:0000313" key="3">
    <source>
        <dbReference type="EMBL" id="MBB5999924.1"/>
    </source>
</evidence>
<keyword evidence="1" id="KW-0812">Transmembrane</keyword>
<evidence type="ECO:0000259" key="2">
    <source>
        <dbReference type="Pfam" id="PF02517"/>
    </source>
</evidence>
<dbReference type="EMBL" id="JACHLY010000001">
    <property type="protein sequence ID" value="MBB5999924.1"/>
    <property type="molecule type" value="Genomic_DNA"/>
</dbReference>
<feature type="transmembrane region" description="Helical" evidence="1">
    <location>
        <begin position="91"/>
        <end position="112"/>
    </location>
</feature>